<keyword evidence="1" id="KW-0472">Membrane</keyword>
<comment type="caution">
    <text evidence="2">The sequence shown here is derived from an EMBL/GenBank/DDBJ whole genome shotgun (WGS) entry which is preliminary data.</text>
</comment>
<proteinExistence type="predicted"/>
<organism evidence="2 3">
    <name type="scientific">Pseudomonas savastanoi pv. glycinea str. race 4</name>
    <dbReference type="NCBI Taxonomy" id="875330"/>
    <lineage>
        <taxon>Bacteria</taxon>
        <taxon>Pseudomonadati</taxon>
        <taxon>Pseudomonadota</taxon>
        <taxon>Gammaproteobacteria</taxon>
        <taxon>Pseudomonadales</taxon>
        <taxon>Pseudomonadaceae</taxon>
        <taxon>Pseudomonas</taxon>
    </lineage>
</organism>
<keyword evidence="1" id="KW-1133">Transmembrane helix</keyword>
<dbReference type="EMBL" id="ADWY01003645">
    <property type="protein sequence ID" value="EGH19140.1"/>
    <property type="molecule type" value="Genomic_DNA"/>
</dbReference>
<feature type="non-terminal residue" evidence="2">
    <location>
        <position position="1"/>
    </location>
</feature>
<keyword evidence="1" id="KW-0812">Transmembrane</keyword>
<name>F3CIP8_PSESG</name>
<evidence type="ECO:0000256" key="1">
    <source>
        <dbReference type="SAM" id="Phobius"/>
    </source>
</evidence>
<feature type="non-terminal residue" evidence="2">
    <location>
        <position position="39"/>
    </location>
</feature>
<evidence type="ECO:0000313" key="3">
    <source>
        <dbReference type="Proteomes" id="UP000005466"/>
    </source>
</evidence>
<protein>
    <submittedName>
        <fullName evidence="2">Uncharacterized protein</fullName>
    </submittedName>
</protein>
<sequence length="39" mass="4321">DRIKLKQEKEHAVTRYFFIIGVLVTGMPGEDGSCLSQPG</sequence>
<gene>
    <name evidence="2" type="ORF">Pgy4_39860</name>
</gene>
<dbReference type="BioCyc" id="PSYR875330:G11XH-7638-MONOMER"/>
<dbReference type="Proteomes" id="UP000005466">
    <property type="component" value="Unassembled WGS sequence"/>
</dbReference>
<evidence type="ECO:0000313" key="2">
    <source>
        <dbReference type="EMBL" id="EGH19140.1"/>
    </source>
</evidence>
<dbReference type="AlphaFoldDB" id="F3CIP8"/>
<accession>F3CIP8</accession>
<feature type="transmembrane region" description="Helical" evidence="1">
    <location>
        <begin position="12"/>
        <end position="29"/>
    </location>
</feature>
<reference evidence="2 3" key="1">
    <citation type="journal article" date="2011" name="PLoS Pathog.">
        <title>Dynamic evolution of pathogenicity revealed by sequencing and comparative genomics of 19 Pseudomonas syringae isolates.</title>
        <authorList>
            <person name="Baltrus D.A."/>
            <person name="Nishimura M.T."/>
            <person name="Romanchuk A."/>
            <person name="Chang J.H."/>
            <person name="Mukhtar M.S."/>
            <person name="Cherkis K."/>
            <person name="Roach J."/>
            <person name="Grant S.R."/>
            <person name="Jones C.D."/>
            <person name="Dangl J.L."/>
        </authorList>
    </citation>
    <scope>NUCLEOTIDE SEQUENCE [LARGE SCALE GENOMIC DNA]</scope>
    <source>
        <strain evidence="3">race 4</strain>
    </source>
</reference>